<organism evidence="2 3">
    <name type="scientific">Arachis duranensis</name>
    <name type="common">Wild peanut</name>
    <dbReference type="NCBI Taxonomy" id="130453"/>
    <lineage>
        <taxon>Eukaryota</taxon>
        <taxon>Viridiplantae</taxon>
        <taxon>Streptophyta</taxon>
        <taxon>Embryophyta</taxon>
        <taxon>Tracheophyta</taxon>
        <taxon>Spermatophyta</taxon>
        <taxon>Magnoliopsida</taxon>
        <taxon>eudicotyledons</taxon>
        <taxon>Gunneridae</taxon>
        <taxon>Pentapetalae</taxon>
        <taxon>rosids</taxon>
        <taxon>fabids</taxon>
        <taxon>Fabales</taxon>
        <taxon>Fabaceae</taxon>
        <taxon>Papilionoideae</taxon>
        <taxon>50 kb inversion clade</taxon>
        <taxon>dalbergioids sensu lato</taxon>
        <taxon>Dalbergieae</taxon>
        <taxon>Pterocarpus clade</taxon>
        <taxon>Arachis</taxon>
    </lineage>
</organism>
<proteinExistence type="predicted"/>
<dbReference type="Proteomes" id="UP000515211">
    <property type="component" value="Chromosome 7"/>
</dbReference>
<feature type="compositionally biased region" description="Basic and acidic residues" evidence="1">
    <location>
        <begin position="126"/>
        <end position="144"/>
    </location>
</feature>
<name>A0A9C6T0A3_ARADU</name>
<feature type="compositionally biased region" description="Basic and acidic residues" evidence="1">
    <location>
        <begin position="98"/>
        <end position="114"/>
    </location>
</feature>
<reference evidence="2" key="1">
    <citation type="journal article" date="2016" name="Nat. Genet.">
        <title>The genome sequences of Arachis duranensis and Arachis ipaensis, the diploid ancestors of cultivated peanut.</title>
        <authorList>
            <person name="Bertioli D.J."/>
            <person name="Cannon S.B."/>
            <person name="Froenicke L."/>
            <person name="Huang G."/>
            <person name="Farmer A.D."/>
            <person name="Cannon E.K."/>
            <person name="Liu X."/>
            <person name="Gao D."/>
            <person name="Clevenger J."/>
            <person name="Dash S."/>
            <person name="Ren L."/>
            <person name="Moretzsohn M.C."/>
            <person name="Shirasawa K."/>
            <person name="Huang W."/>
            <person name="Vidigal B."/>
            <person name="Abernathy B."/>
            <person name="Chu Y."/>
            <person name="Niederhuth C.E."/>
            <person name="Umale P."/>
            <person name="Araujo A.C."/>
            <person name="Kozik A."/>
            <person name="Kim K.D."/>
            <person name="Burow M.D."/>
            <person name="Varshney R.K."/>
            <person name="Wang X."/>
            <person name="Zhang X."/>
            <person name="Barkley N."/>
            <person name="Guimaraes P.M."/>
            <person name="Isobe S."/>
            <person name="Guo B."/>
            <person name="Liao B."/>
            <person name="Stalker H.T."/>
            <person name="Schmitz R.J."/>
            <person name="Scheffler B.E."/>
            <person name="Leal-Bertioli S.C."/>
            <person name="Xun X."/>
            <person name="Jackson S.A."/>
            <person name="Michelmore R."/>
            <person name="Ozias-Akins P."/>
        </authorList>
    </citation>
    <scope>NUCLEOTIDE SEQUENCE [LARGE SCALE GENOMIC DNA]</scope>
    <source>
        <strain evidence="2">cv. V14167</strain>
    </source>
</reference>
<feature type="compositionally biased region" description="Basic and acidic residues" evidence="1">
    <location>
        <begin position="23"/>
        <end position="35"/>
    </location>
</feature>
<feature type="region of interest" description="Disordered" evidence="1">
    <location>
        <begin position="1"/>
        <end position="35"/>
    </location>
</feature>
<dbReference type="KEGG" id="adu:107457667"/>
<evidence type="ECO:0000313" key="3">
    <source>
        <dbReference type="RefSeq" id="XP_052107445.1"/>
    </source>
</evidence>
<feature type="compositionally biased region" description="Low complexity" evidence="1">
    <location>
        <begin position="74"/>
        <end position="85"/>
    </location>
</feature>
<evidence type="ECO:0000313" key="2">
    <source>
        <dbReference type="Proteomes" id="UP000515211"/>
    </source>
</evidence>
<accession>A0A9C6T0A3</accession>
<feature type="region of interest" description="Disordered" evidence="1">
    <location>
        <begin position="187"/>
        <end position="215"/>
    </location>
</feature>
<feature type="compositionally biased region" description="Polar residues" evidence="1">
    <location>
        <begin position="1"/>
        <end position="11"/>
    </location>
</feature>
<gene>
    <name evidence="3" type="primary">LOC107457667</name>
</gene>
<protein>
    <submittedName>
        <fullName evidence="3">Uncharacterized protein LOC107457667</fullName>
    </submittedName>
</protein>
<keyword evidence="2" id="KW-1185">Reference proteome</keyword>
<dbReference type="RefSeq" id="XP_052107445.1">
    <property type="nucleotide sequence ID" value="XM_052251485.1"/>
</dbReference>
<evidence type="ECO:0000256" key="1">
    <source>
        <dbReference type="SAM" id="MobiDB-lite"/>
    </source>
</evidence>
<reference evidence="3" key="2">
    <citation type="submission" date="2025-08" db="UniProtKB">
        <authorList>
            <consortium name="RefSeq"/>
        </authorList>
    </citation>
    <scope>IDENTIFICATION</scope>
    <source>
        <tissue evidence="3">Whole plant</tissue>
    </source>
</reference>
<dbReference type="AlphaFoldDB" id="A0A9C6T0A3"/>
<sequence length="269" mass="31338">MENQMENQQHPPSLKTIMMEQEQEAKEEQEAKIKMEQEQEAKIMMEQEQAAKIMMEQEQEAKIKMEQEQEQEENQQLNQMENQQKPPSLKTIMMEQEQEAKQEQETKIKMEQEQAAKIMMEQEQEQEAKIMTEQEQEAKNKKNQEQQSGSPVEERTTVGGDGGAATAKAVEIDPRLTSFLEKDESFLTPWSWHSNSNSGSSNQQERERYYQSPPGRSLFATQYEEYFGTRGYYRGPNHQSDSSLLTMLTGRAVNKVTVKEQAMKHEELN</sequence>
<feature type="region of interest" description="Disordered" evidence="1">
    <location>
        <begin position="57"/>
        <end position="174"/>
    </location>
</feature>
<dbReference type="GeneID" id="107457667"/>